<organism evidence="1 2">
    <name type="scientific">Vespula vulgaris</name>
    <name type="common">Yellow jacket</name>
    <name type="synonym">Wasp</name>
    <dbReference type="NCBI Taxonomy" id="7454"/>
    <lineage>
        <taxon>Eukaryota</taxon>
        <taxon>Metazoa</taxon>
        <taxon>Ecdysozoa</taxon>
        <taxon>Arthropoda</taxon>
        <taxon>Hexapoda</taxon>
        <taxon>Insecta</taxon>
        <taxon>Pterygota</taxon>
        <taxon>Neoptera</taxon>
        <taxon>Endopterygota</taxon>
        <taxon>Hymenoptera</taxon>
        <taxon>Apocrita</taxon>
        <taxon>Aculeata</taxon>
        <taxon>Vespoidea</taxon>
        <taxon>Vespidae</taxon>
        <taxon>Vespinae</taxon>
        <taxon>Vespula</taxon>
    </lineage>
</organism>
<proteinExistence type="predicted"/>
<accession>A0A834JT06</accession>
<dbReference type="EMBL" id="JACSEA010000009">
    <property type="protein sequence ID" value="KAF7392937.1"/>
    <property type="molecule type" value="Genomic_DNA"/>
</dbReference>
<dbReference type="AlphaFoldDB" id="A0A834JT06"/>
<gene>
    <name evidence="1" type="ORF">HZH66_008770</name>
</gene>
<comment type="caution">
    <text evidence="1">The sequence shown here is derived from an EMBL/GenBank/DDBJ whole genome shotgun (WGS) entry which is preliminary data.</text>
</comment>
<keyword evidence="2" id="KW-1185">Reference proteome</keyword>
<protein>
    <submittedName>
        <fullName evidence="1">Uncharacterized protein</fullName>
    </submittedName>
</protein>
<reference evidence="1" key="1">
    <citation type="journal article" date="2020" name="G3 (Bethesda)">
        <title>High-Quality Assemblies for Three Invasive Social Wasps from the &lt;i&gt;Vespula&lt;/i&gt; Genus.</title>
        <authorList>
            <person name="Harrop T.W.R."/>
            <person name="Guhlin J."/>
            <person name="McLaughlin G.M."/>
            <person name="Permina E."/>
            <person name="Stockwell P."/>
            <person name="Gilligan J."/>
            <person name="Le Lec M.F."/>
            <person name="Gruber M.A.M."/>
            <person name="Quinn O."/>
            <person name="Lovegrove M."/>
            <person name="Duncan E.J."/>
            <person name="Remnant E.J."/>
            <person name="Van Eeckhoven J."/>
            <person name="Graham B."/>
            <person name="Knapp R.A."/>
            <person name="Langford K.W."/>
            <person name="Kronenberg Z."/>
            <person name="Press M.O."/>
            <person name="Eacker S.M."/>
            <person name="Wilson-Rankin E.E."/>
            <person name="Purcell J."/>
            <person name="Lester P.J."/>
            <person name="Dearden P.K."/>
        </authorList>
    </citation>
    <scope>NUCLEOTIDE SEQUENCE</scope>
    <source>
        <strain evidence="1">Marl-1</strain>
    </source>
</reference>
<sequence length="71" mass="7694">MEVLLPGQFPPSIPDLKSDGFLLVGLFVSTSDNIASKEVAGADVPPLRASYDPVTNHDLRETFPLPPKLDF</sequence>
<dbReference type="Proteomes" id="UP000614350">
    <property type="component" value="Unassembled WGS sequence"/>
</dbReference>
<evidence type="ECO:0000313" key="1">
    <source>
        <dbReference type="EMBL" id="KAF7392937.1"/>
    </source>
</evidence>
<name>A0A834JT06_VESVU</name>
<evidence type="ECO:0000313" key="2">
    <source>
        <dbReference type="Proteomes" id="UP000614350"/>
    </source>
</evidence>